<evidence type="ECO:0000313" key="1">
    <source>
        <dbReference type="EMBL" id="APD92121.1"/>
    </source>
</evidence>
<dbReference type="RefSeq" id="WP_071960731.1">
    <property type="nucleotide sequence ID" value="NZ_CP018025.1"/>
</dbReference>
<accession>A0AAC9JF03</accession>
<evidence type="ECO:0000313" key="2">
    <source>
        <dbReference type="Proteomes" id="UP000182101"/>
    </source>
</evidence>
<sequence length="241" mass="26483">MTPFLLQARLITPCVYNRPIRLPGLLYHALLSHYCDEDKAQSALPTLLKENDGVFHGSSLIFGIQPESPVIACFQPSLGIMRNESDFNRSLISPNGRGGKYVSVQLDGGATKTRLGNNQAYHAPFVTFFGYGHSDKITALLNHYVSAVGINATRGAGTLAPNSWDAREISEDHSLIDITGKTGEANRGMPLTPLPEELFKALSPKKYGDHESEMVALRPPYYKNTELKLCAVPEKVSRQLI</sequence>
<organism evidence="1 2">
    <name type="scientific">Alteromonas mediterranea</name>
    <dbReference type="NCBI Taxonomy" id="314275"/>
    <lineage>
        <taxon>Bacteria</taxon>
        <taxon>Pseudomonadati</taxon>
        <taxon>Pseudomonadota</taxon>
        <taxon>Gammaproteobacteria</taxon>
        <taxon>Alteromonadales</taxon>
        <taxon>Alteromonadaceae</taxon>
        <taxon>Alteromonas/Salinimonas group</taxon>
        <taxon>Alteromonas</taxon>
    </lineage>
</organism>
<protein>
    <submittedName>
        <fullName evidence="1">Uncharacterized protein</fullName>
    </submittedName>
</protein>
<proteinExistence type="predicted"/>
<gene>
    <name evidence="1" type="ORF">BM524_19565</name>
</gene>
<name>A0AAC9JF03_9ALTE</name>
<dbReference type="EMBL" id="CP018025">
    <property type="protein sequence ID" value="APD92121.1"/>
    <property type="molecule type" value="Genomic_DNA"/>
</dbReference>
<dbReference type="AlphaFoldDB" id="A0AAC9JF03"/>
<keyword evidence="1" id="KW-0614">Plasmid</keyword>
<geneLocation type="plasmid" evidence="2">
    <name>pamcp48-600</name>
</geneLocation>
<dbReference type="Proteomes" id="UP000182101">
    <property type="component" value="Plasmid pAMCP48-600"/>
</dbReference>
<reference evidence="1 2" key="1">
    <citation type="submission" date="2016-11" db="EMBL/GenBank/DDBJ databases">
        <title>Networking in microbes: conjugative elements and plasmids in the genus Alteromonas.</title>
        <authorList>
            <person name="Lopez-Perez M."/>
            <person name="Ramon-Marco N."/>
            <person name="Rodriguez-Valera F."/>
        </authorList>
    </citation>
    <scope>NUCLEOTIDE SEQUENCE [LARGE SCALE GENOMIC DNA]</scope>
    <source>
        <strain evidence="1 2">CP48</strain>
        <plasmid evidence="2">pamcp48-600</plasmid>
    </source>
</reference>